<name>A0ACB9S5K4_9MYRT</name>
<dbReference type="EMBL" id="CM042881">
    <property type="protein sequence ID" value="KAI4386746.1"/>
    <property type="molecule type" value="Genomic_DNA"/>
</dbReference>
<proteinExistence type="predicted"/>
<comment type="caution">
    <text evidence="1">The sequence shown here is derived from an EMBL/GenBank/DDBJ whole genome shotgun (WGS) entry which is preliminary data.</text>
</comment>
<sequence>MEDDEASRYDGNGEDSDGYNGGADDLSGDFKSQSLQDYGREIPKGNDKERDQGRGKDRERDRERGRGGPR</sequence>
<accession>A0ACB9S5K4</accession>
<keyword evidence="2" id="KW-1185">Reference proteome</keyword>
<reference evidence="2" key="1">
    <citation type="journal article" date="2023" name="Front. Plant Sci.">
        <title>Chromosomal-level genome assembly of Melastoma candidum provides insights into trichome evolution.</title>
        <authorList>
            <person name="Zhong Y."/>
            <person name="Wu W."/>
            <person name="Sun C."/>
            <person name="Zou P."/>
            <person name="Liu Y."/>
            <person name="Dai S."/>
            <person name="Zhou R."/>
        </authorList>
    </citation>
    <scope>NUCLEOTIDE SEQUENCE [LARGE SCALE GENOMIC DNA]</scope>
</reference>
<dbReference type="Proteomes" id="UP001057402">
    <property type="component" value="Chromosome 2"/>
</dbReference>
<evidence type="ECO:0000313" key="2">
    <source>
        <dbReference type="Proteomes" id="UP001057402"/>
    </source>
</evidence>
<gene>
    <name evidence="1" type="ORF">MLD38_004653</name>
</gene>
<evidence type="ECO:0000313" key="1">
    <source>
        <dbReference type="EMBL" id="KAI4386746.1"/>
    </source>
</evidence>
<protein>
    <submittedName>
        <fullName evidence="1">Uncharacterized protein</fullName>
    </submittedName>
</protein>
<organism evidence="1 2">
    <name type="scientific">Melastoma candidum</name>
    <dbReference type="NCBI Taxonomy" id="119954"/>
    <lineage>
        <taxon>Eukaryota</taxon>
        <taxon>Viridiplantae</taxon>
        <taxon>Streptophyta</taxon>
        <taxon>Embryophyta</taxon>
        <taxon>Tracheophyta</taxon>
        <taxon>Spermatophyta</taxon>
        <taxon>Magnoliopsida</taxon>
        <taxon>eudicotyledons</taxon>
        <taxon>Gunneridae</taxon>
        <taxon>Pentapetalae</taxon>
        <taxon>rosids</taxon>
        <taxon>malvids</taxon>
        <taxon>Myrtales</taxon>
        <taxon>Melastomataceae</taxon>
        <taxon>Melastomatoideae</taxon>
        <taxon>Melastomateae</taxon>
        <taxon>Melastoma</taxon>
    </lineage>
</organism>